<dbReference type="PANTHER" id="PTHR48443:SF1">
    <property type="entry name" value="DNA-DIRECTED RNA POLYMERASE SUBUNIT BETA"/>
    <property type="match status" value="1"/>
</dbReference>
<comment type="caution">
    <text evidence="1">The sequence shown here is derived from an EMBL/GenBank/DDBJ whole genome shotgun (WGS) entry which is preliminary data.</text>
</comment>
<organism evidence="1 2">
    <name type="scientific">Stephania cephalantha</name>
    <dbReference type="NCBI Taxonomy" id="152367"/>
    <lineage>
        <taxon>Eukaryota</taxon>
        <taxon>Viridiplantae</taxon>
        <taxon>Streptophyta</taxon>
        <taxon>Embryophyta</taxon>
        <taxon>Tracheophyta</taxon>
        <taxon>Spermatophyta</taxon>
        <taxon>Magnoliopsida</taxon>
        <taxon>Ranunculales</taxon>
        <taxon>Menispermaceae</taxon>
        <taxon>Menispermoideae</taxon>
        <taxon>Cissampelideae</taxon>
        <taxon>Stephania</taxon>
    </lineage>
</organism>
<evidence type="ECO:0000313" key="1">
    <source>
        <dbReference type="EMBL" id="KAK9095149.1"/>
    </source>
</evidence>
<gene>
    <name evidence="1" type="ORF">Scep_026618</name>
</gene>
<dbReference type="SUPFAM" id="SSF64484">
    <property type="entry name" value="beta and beta-prime subunits of DNA dependent RNA-polymerase"/>
    <property type="match status" value="1"/>
</dbReference>
<dbReference type="AlphaFoldDB" id="A0AAP0EKW7"/>
<proteinExistence type="predicted"/>
<dbReference type="PANTHER" id="PTHR48443">
    <property type="entry name" value="DNA-DIRECTED RNA POLYMERASE SUBUNIT BETA"/>
    <property type="match status" value="1"/>
</dbReference>
<name>A0AAP0EKW7_9MAGN</name>
<evidence type="ECO:0000313" key="2">
    <source>
        <dbReference type="Proteomes" id="UP001419268"/>
    </source>
</evidence>
<sequence>MFGWGFTVQWFLSFDREMFGEVVVNGSSRFSYEDSRMSTRVLSGTYLESRVDAGDRGSGILGDTQGMIAIGTLSGLVDRFGAQGNVGIAFVSQVDPYKETFNALSSQTVKTLWFQQATATPISLGIDDLLTIPFKAWLVQDAEQQSFLLKKHHHYGNVHAIHRDMVGYNHCRAFLSGKQVSYECFFVEHGRMWSRRV</sequence>
<accession>A0AAP0EKW7</accession>
<dbReference type="EMBL" id="JBBNAG010000011">
    <property type="protein sequence ID" value="KAK9095149.1"/>
    <property type="molecule type" value="Genomic_DNA"/>
</dbReference>
<reference evidence="1 2" key="1">
    <citation type="submission" date="2024-01" db="EMBL/GenBank/DDBJ databases">
        <title>Genome assemblies of Stephania.</title>
        <authorList>
            <person name="Yang L."/>
        </authorList>
    </citation>
    <scope>NUCLEOTIDE SEQUENCE [LARGE SCALE GENOMIC DNA]</scope>
    <source>
        <strain evidence="1">JXDWG</strain>
        <tissue evidence="1">Leaf</tissue>
    </source>
</reference>
<dbReference type="Proteomes" id="UP001419268">
    <property type="component" value="Unassembled WGS sequence"/>
</dbReference>
<protein>
    <submittedName>
        <fullName evidence="1">Uncharacterized protein</fullName>
    </submittedName>
</protein>
<keyword evidence="2" id="KW-1185">Reference proteome</keyword>